<keyword evidence="1" id="KW-0732">Signal</keyword>
<reference evidence="2 3" key="1">
    <citation type="submission" date="2016-10" db="EMBL/GenBank/DDBJ databases">
        <authorList>
            <person name="de Groot N.N."/>
        </authorList>
    </citation>
    <scope>NUCLEOTIDE SEQUENCE [LARGE SCALE GENOMIC DNA]</scope>
    <source>
        <strain evidence="2 3">DSM 16077</strain>
    </source>
</reference>
<dbReference type="Proteomes" id="UP000199759">
    <property type="component" value="Unassembled WGS sequence"/>
</dbReference>
<evidence type="ECO:0000313" key="3">
    <source>
        <dbReference type="Proteomes" id="UP000199759"/>
    </source>
</evidence>
<gene>
    <name evidence="2" type="ORF">SAMN04488568_102356</name>
</gene>
<proteinExistence type="predicted"/>
<sequence length="64" mass="6681">MPKLIIALMSATLLSACASTSETAASGEPGVEATGERMVRRCESVTDIGSNRPRRVCRMVPAGS</sequence>
<name>A0A1G9NJQ5_9PROT</name>
<organism evidence="2 3">
    <name type="scientific">Maricaulis salignorans</name>
    <dbReference type="NCBI Taxonomy" id="144026"/>
    <lineage>
        <taxon>Bacteria</taxon>
        <taxon>Pseudomonadati</taxon>
        <taxon>Pseudomonadota</taxon>
        <taxon>Alphaproteobacteria</taxon>
        <taxon>Maricaulales</taxon>
        <taxon>Maricaulaceae</taxon>
        <taxon>Maricaulis</taxon>
    </lineage>
</organism>
<dbReference type="STRING" id="144026.SAMN04488568_102356"/>
<dbReference type="AlphaFoldDB" id="A0A1G9NJQ5"/>
<evidence type="ECO:0000313" key="2">
    <source>
        <dbReference type="EMBL" id="SDL86237.1"/>
    </source>
</evidence>
<feature type="signal peptide" evidence="1">
    <location>
        <begin position="1"/>
        <end position="24"/>
    </location>
</feature>
<evidence type="ECO:0000256" key="1">
    <source>
        <dbReference type="SAM" id="SignalP"/>
    </source>
</evidence>
<protein>
    <submittedName>
        <fullName evidence="2">Uncharacterized protein</fullName>
    </submittedName>
</protein>
<keyword evidence="3" id="KW-1185">Reference proteome</keyword>
<dbReference type="EMBL" id="FNHG01000002">
    <property type="protein sequence ID" value="SDL86237.1"/>
    <property type="molecule type" value="Genomic_DNA"/>
</dbReference>
<accession>A0A1G9NJQ5</accession>
<dbReference type="PROSITE" id="PS51257">
    <property type="entry name" value="PROKAR_LIPOPROTEIN"/>
    <property type="match status" value="1"/>
</dbReference>
<feature type="chain" id="PRO_5011569394" evidence="1">
    <location>
        <begin position="25"/>
        <end position="64"/>
    </location>
</feature>